<evidence type="ECO:0000256" key="3">
    <source>
        <dbReference type="ARBA" id="ARBA00022729"/>
    </source>
</evidence>
<dbReference type="Pfam" id="PF14322">
    <property type="entry name" value="SusD-like_3"/>
    <property type="match status" value="1"/>
</dbReference>
<dbReference type="InterPro" id="IPR011990">
    <property type="entry name" value="TPR-like_helical_dom_sf"/>
</dbReference>
<keyword evidence="3" id="KW-0732">Signal</keyword>
<organism evidence="8 9">
    <name type="scientific">Parabacteroides goldsteinii DSM 19448 = WAL 12034</name>
    <dbReference type="NCBI Taxonomy" id="927665"/>
    <lineage>
        <taxon>Bacteria</taxon>
        <taxon>Pseudomonadati</taxon>
        <taxon>Bacteroidota</taxon>
        <taxon>Bacteroidia</taxon>
        <taxon>Bacteroidales</taxon>
        <taxon>Tannerellaceae</taxon>
        <taxon>Parabacteroides</taxon>
    </lineage>
</organism>
<dbReference type="InterPro" id="IPR012944">
    <property type="entry name" value="SusD_RagB_dom"/>
</dbReference>
<dbReference type="AlphaFoldDB" id="A0A0F5JHU1"/>
<evidence type="ECO:0000313" key="9">
    <source>
        <dbReference type="Proteomes" id="UP000033047"/>
    </source>
</evidence>
<evidence type="ECO:0000256" key="2">
    <source>
        <dbReference type="ARBA" id="ARBA00006275"/>
    </source>
</evidence>
<feature type="domain" description="SusD-like N-terminal" evidence="7">
    <location>
        <begin position="104"/>
        <end position="240"/>
    </location>
</feature>
<comment type="subcellular location">
    <subcellularLocation>
        <location evidence="1">Cell outer membrane</location>
    </subcellularLocation>
</comment>
<accession>A0A0F5JHU1</accession>
<dbReference type="GO" id="GO:0009279">
    <property type="term" value="C:cell outer membrane"/>
    <property type="evidence" value="ECO:0007669"/>
    <property type="project" value="UniProtKB-SubCell"/>
</dbReference>
<evidence type="ECO:0000256" key="1">
    <source>
        <dbReference type="ARBA" id="ARBA00004442"/>
    </source>
</evidence>
<gene>
    <name evidence="8" type="ORF">HMPREF1535_01792</name>
</gene>
<comment type="caution">
    <text evidence="8">The sequence shown here is derived from an EMBL/GenBank/DDBJ whole genome shotgun (WGS) entry which is preliminary data.</text>
</comment>
<dbReference type="InterPro" id="IPR033985">
    <property type="entry name" value="SusD-like_N"/>
</dbReference>
<keyword evidence="4" id="KW-0472">Membrane</keyword>
<evidence type="ECO:0000256" key="4">
    <source>
        <dbReference type="ARBA" id="ARBA00023136"/>
    </source>
</evidence>
<comment type="similarity">
    <text evidence="2">Belongs to the SusD family.</text>
</comment>
<dbReference type="Gene3D" id="1.25.40.390">
    <property type="match status" value="1"/>
</dbReference>
<sequence>MKRLLIPISIIAASFYFGSCNDLKIGDDFLEKAPGADVTLDTIFASKQYAERALAAAYRHLPYGVMYSWDPAEDKLGVDLLESTTDLCQSYLGWGCGAERHYYNGQYNASVADTYDVMYAYTKERSWEAIRKAYIFLENVDRVPDMTAEEKAIRKGEAKMVIAVQYTQMMRHFGGLPLIDKAIYPGDDYNYPRETIEKTVNFIVNLCNEAASVLPWQVSVEEDGRFTKAAALGLKVRVLLFAASPLFNDNQPYLDGEASTNLMVWYGNKSDQRWQDVVDACKEFEQANNSGSYNYQLVETGDYRQDFQDAWYKRRNGEVLISTRVAYTCPDIWDGNFYFMQSAGWYGCSCPTLNYMDMFGNADGTSFNIDWDNIPQGVNPFDGRDPRLYETLVINGDKWQGRTAETYIGGQEQNTENSTRCRTGSVMRKFLREHDYATLTGSVIHWPYLRLAEIYLSYAEALNELGRTGEAYEWVDKVRGRVGLPKLQRNLSQEQFREMVLNERAVEFGFEEIRWFDLVRWKRAEDFTKPLYGVKIWRQADGSYKYEKWQLAERYWKKNWSPKWYLCAFPPEEINKGYGLVQNPGW</sequence>
<dbReference type="STRING" id="927665.HMPREF1535_01792"/>
<feature type="domain" description="RagB/SusD" evidence="6">
    <location>
        <begin position="344"/>
        <end position="586"/>
    </location>
</feature>
<dbReference type="PATRIC" id="fig|927665.4.peg.1830"/>
<dbReference type="EMBL" id="AQHV01000010">
    <property type="protein sequence ID" value="KKB57140.1"/>
    <property type="molecule type" value="Genomic_DNA"/>
</dbReference>
<reference evidence="8 9" key="1">
    <citation type="submission" date="2013-04" db="EMBL/GenBank/DDBJ databases">
        <title>The Genome Sequence of Parabacteroides goldsteinii DSM 19448.</title>
        <authorList>
            <consortium name="The Broad Institute Genomics Platform"/>
            <person name="Earl A."/>
            <person name="Ward D."/>
            <person name="Feldgarden M."/>
            <person name="Gevers D."/>
            <person name="Martens E."/>
            <person name="Sakamoto M."/>
            <person name="Benno Y."/>
            <person name="Song Y."/>
            <person name="Liu C."/>
            <person name="Lee J."/>
            <person name="Bolanos M."/>
            <person name="Vaisanen M.L."/>
            <person name="Finegold S.M."/>
            <person name="Walker B."/>
            <person name="Young S."/>
            <person name="Zeng Q."/>
            <person name="Gargeya S."/>
            <person name="Fitzgerald M."/>
            <person name="Haas B."/>
            <person name="Abouelleil A."/>
            <person name="Allen A.W."/>
            <person name="Alvarado L."/>
            <person name="Arachchi H.M."/>
            <person name="Berlin A.M."/>
            <person name="Chapman S.B."/>
            <person name="Gainer-Dewar J."/>
            <person name="Goldberg J."/>
            <person name="Griggs A."/>
            <person name="Gujja S."/>
            <person name="Hansen M."/>
            <person name="Howarth C."/>
            <person name="Imamovic A."/>
            <person name="Ireland A."/>
            <person name="Larimer J."/>
            <person name="McCowan C."/>
            <person name="Murphy C."/>
            <person name="Pearson M."/>
            <person name="Poon T.W."/>
            <person name="Priest M."/>
            <person name="Roberts A."/>
            <person name="Saif S."/>
            <person name="Shea T."/>
            <person name="Sisk P."/>
            <person name="Sykes S."/>
            <person name="Wortman J."/>
            <person name="Nusbaum C."/>
            <person name="Birren B."/>
        </authorList>
    </citation>
    <scope>NUCLEOTIDE SEQUENCE [LARGE SCALE GENOMIC DNA]</scope>
    <source>
        <strain evidence="8 9">DSM 19448</strain>
    </source>
</reference>
<evidence type="ECO:0000259" key="6">
    <source>
        <dbReference type="Pfam" id="PF07980"/>
    </source>
</evidence>
<dbReference type="Pfam" id="PF07980">
    <property type="entry name" value="SusD_RagB"/>
    <property type="match status" value="1"/>
</dbReference>
<name>A0A0F5JHU1_9BACT</name>
<evidence type="ECO:0000259" key="7">
    <source>
        <dbReference type="Pfam" id="PF14322"/>
    </source>
</evidence>
<dbReference type="HOGENOM" id="CLU_015553_0_3_10"/>
<dbReference type="Proteomes" id="UP000033047">
    <property type="component" value="Unassembled WGS sequence"/>
</dbReference>
<protein>
    <recommendedName>
        <fullName evidence="10">RagB/SusD domain-containing protein</fullName>
    </recommendedName>
</protein>
<dbReference type="SUPFAM" id="SSF48452">
    <property type="entry name" value="TPR-like"/>
    <property type="match status" value="1"/>
</dbReference>
<keyword evidence="5" id="KW-0998">Cell outer membrane</keyword>
<evidence type="ECO:0008006" key="10">
    <source>
        <dbReference type="Google" id="ProtNLM"/>
    </source>
</evidence>
<dbReference type="RefSeq" id="WP_010801137.1">
    <property type="nucleotide sequence ID" value="NZ_KQ033912.1"/>
</dbReference>
<evidence type="ECO:0000313" key="8">
    <source>
        <dbReference type="EMBL" id="KKB57140.1"/>
    </source>
</evidence>
<dbReference type="GeneID" id="69983056"/>
<evidence type="ECO:0000256" key="5">
    <source>
        <dbReference type="ARBA" id="ARBA00023237"/>
    </source>
</evidence>
<proteinExistence type="inferred from homology"/>